<evidence type="ECO:0000313" key="2">
    <source>
        <dbReference type="EMBL" id="MBB4845997.1"/>
    </source>
</evidence>
<name>A0A840LL24_9BURK</name>
<keyword evidence="1" id="KW-0812">Transmembrane</keyword>
<keyword evidence="3" id="KW-1185">Reference proteome</keyword>
<protein>
    <submittedName>
        <fullName evidence="2">Uncharacterized protein</fullName>
    </submittedName>
</protein>
<feature type="transmembrane region" description="Helical" evidence="1">
    <location>
        <begin position="83"/>
        <end position="105"/>
    </location>
</feature>
<evidence type="ECO:0000256" key="1">
    <source>
        <dbReference type="SAM" id="Phobius"/>
    </source>
</evidence>
<organism evidence="2 3">
    <name type="scientific">Roseateles oligotrophus</name>
    <dbReference type="NCBI Taxonomy" id="1769250"/>
    <lineage>
        <taxon>Bacteria</taxon>
        <taxon>Pseudomonadati</taxon>
        <taxon>Pseudomonadota</taxon>
        <taxon>Betaproteobacteria</taxon>
        <taxon>Burkholderiales</taxon>
        <taxon>Sphaerotilaceae</taxon>
        <taxon>Roseateles</taxon>
    </lineage>
</organism>
<gene>
    <name evidence="2" type="ORF">HNP55_004551</name>
</gene>
<dbReference type="EMBL" id="JACHLP010000013">
    <property type="protein sequence ID" value="MBB4845997.1"/>
    <property type="molecule type" value="Genomic_DNA"/>
</dbReference>
<dbReference type="RefSeq" id="WP_184304453.1">
    <property type="nucleotide sequence ID" value="NZ_JACHLP010000013.1"/>
</dbReference>
<dbReference type="Proteomes" id="UP000562027">
    <property type="component" value="Unassembled WGS sequence"/>
</dbReference>
<proteinExistence type="predicted"/>
<keyword evidence="1" id="KW-0472">Membrane</keyword>
<comment type="caution">
    <text evidence="2">The sequence shown here is derived from an EMBL/GenBank/DDBJ whole genome shotgun (WGS) entry which is preliminary data.</text>
</comment>
<accession>A0A840LL24</accession>
<dbReference type="AlphaFoldDB" id="A0A840LL24"/>
<evidence type="ECO:0000313" key="3">
    <source>
        <dbReference type="Proteomes" id="UP000562027"/>
    </source>
</evidence>
<sequence length="218" mass="23008">MKNEHKPDPGLDPQACWDALSARAAGAGQASARAGRLLRELLQQAPPDEAEQRRDAQLDQALLQRLRANGALAGDRPARRPFFGWRLGAAGSGLALAGLAALLLWPGGPEPALHGDAQDEAGRMRGDAAAQTLQVQNPQAWSEDLQALLQRQQIPLRITALGGGRLELQAQLPPDDAQAPALRQGLAQRGVQAPRKGRLWLLLTPLPGSAAAASASAR</sequence>
<keyword evidence="1" id="KW-1133">Transmembrane helix</keyword>
<reference evidence="2 3" key="1">
    <citation type="submission" date="2020-08" db="EMBL/GenBank/DDBJ databases">
        <title>Functional genomics of gut bacteria from endangered species of beetles.</title>
        <authorList>
            <person name="Carlos-Shanley C."/>
        </authorList>
    </citation>
    <scope>NUCLEOTIDE SEQUENCE [LARGE SCALE GENOMIC DNA]</scope>
    <source>
        <strain evidence="2 3">S00239</strain>
    </source>
</reference>